<comment type="pathway">
    <text evidence="1">Protein modification; protein ubiquitination.</text>
</comment>
<comment type="similarity">
    <text evidence="3">Belongs to the NPH3 family.</text>
</comment>
<sequence length="564" mass="64068">MAATRKGTEFPTSSRKARHRLTSEVQLNHCGHILPLDKNLIALKSATIARQLQKNPGDDVWRVFREIPGDEESMEVIARFCHGFQLNLSTENVVRVACLAEHLGMTDSHCPDNLLSKALLFFEHQVMNSWTNSVKALKSAETVFRQADKLGLIKCCIETLILKALDDPRLLGEPTTMTNDEDDDDDDQKPYRPNTRRKLFDMDWKSEDLTTLPLRLYGPIIHAMIQRQVPQEYVAVNLCQYAKTWIFMSEINDSARRDIIEALVWLLPKQIGLISCTFLCEMLRSAIALDANADCRNGLELRIGLQLDEASTKDLLIPCQGYASDENYDTECLRRILKHFYSNYAGPDVGAMSLVSELIDDLLSEIAADIDLKAATFIAVAEMSIAAAEGTGRSLDGVYKAMDIFLEKRRHLTESEKEDLCSRVLDCNKLSGEALEHAVLNGRLPVRVVMQALFVSQLKLREAIPKALKMEEEEEDHDQMMKTEMGKMGSKVSELERECFVMRREMEINGKRQQQQQNSKLSVWRKMKRKLGCMTTIHDCDCHLNNNNKKKKKGVHPGYTKLDT</sequence>
<dbReference type="Proteomes" id="UP001190926">
    <property type="component" value="Unassembled WGS sequence"/>
</dbReference>
<dbReference type="InterPro" id="IPR043454">
    <property type="entry name" value="NPH3/RPT2-like"/>
</dbReference>
<evidence type="ECO:0000259" key="5">
    <source>
        <dbReference type="PROSITE" id="PS51649"/>
    </source>
</evidence>
<comment type="caution">
    <text evidence="6">The sequence shown here is derived from an EMBL/GenBank/DDBJ whole genome shotgun (WGS) entry which is preliminary data.</text>
</comment>
<evidence type="ECO:0000256" key="1">
    <source>
        <dbReference type="ARBA" id="ARBA00004906"/>
    </source>
</evidence>
<dbReference type="Pfam" id="PF03000">
    <property type="entry name" value="NPH3"/>
    <property type="match status" value="1"/>
</dbReference>
<protein>
    <recommendedName>
        <fullName evidence="5">NPH3 domain-containing protein</fullName>
    </recommendedName>
</protein>
<keyword evidence="7" id="KW-1185">Reference proteome</keyword>
<keyword evidence="2" id="KW-0833">Ubl conjugation pathway</keyword>
<feature type="region of interest" description="Disordered" evidence="4">
    <location>
        <begin position="173"/>
        <end position="194"/>
    </location>
</feature>
<evidence type="ECO:0000256" key="3">
    <source>
        <dbReference type="PROSITE-ProRule" id="PRU00982"/>
    </source>
</evidence>
<dbReference type="SUPFAM" id="SSF54695">
    <property type="entry name" value="POZ domain"/>
    <property type="match status" value="1"/>
</dbReference>
<reference evidence="6 7" key="1">
    <citation type="journal article" date="2021" name="Nat. Commun.">
        <title>Incipient diploidization of the medicinal plant Perilla within 10,000 years.</title>
        <authorList>
            <person name="Zhang Y."/>
            <person name="Shen Q."/>
            <person name="Leng L."/>
            <person name="Zhang D."/>
            <person name="Chen S."/>
            <person name="Shi Y."/>
            <person name="Ning Z."/>
            <person name="Chen S."/>
        </authorList>
    </citation>
    <scope>NUCLEOTIDE SEQUENCE [LARGE SCALE GENOMIC DNA]</scope>
    <source>
        <strain evidence="7">cv. PC099</strain>
    </source>
</reference>
<proteinExistence type="inferred from homology"/>
<feature type="domain" description="NPH3" evidence="5">
    <location>
        <begin position="203"/>
        <end position="459"/>
    </location>
</feature>
<dbReference type="PROSITE" id="PS51649">
    <property type="entry name" value="NPH3"/>
    <property type="match status" value="1"/>
</dbReference>
<dbReference type="InterPro" id="IPR011333">
    <property type="entry name" value="SKP1/BTB/POZ_sf"/>
</dbReference>
<organism evidence="6 7">
    <name type="scientific">Perilla frutescens var. hirtella</name>
    <name type="common">Perilla citriodora</name>
    <name type="synonym">Perilla setoyensis</name>
    <dbReference type="NCBI Taxonomy" id="608512"/>
    <lineage>
        <taxon>Eukaryota</taxon>
        <taxon>Viridiplantae</taxon>
        <taxon>Streptophyta</taxon>
        <taxon>Embryophyta</taxon>
        <taxon>Tracheophyta</taxon>
        <taxon>Spermatophyta</taxon>
        <taxon>Magnoliopsida</taxon>
        <taxon>eudicotyledons</taxon>
        <taxon>Gunneridae</taxon>
        <taxon>Pentapetalae</taxon>
        <taxon>asterids</taxon>
        <taxon>lamiids</taxon>
        <taxon>Lamiales</taxon>
        <taxon>Lamiaceae</taxon>
        <taxon>Nepetoideae</taxon>
        <taxon>Elsholtzieae</taxon>
        <taxon>Perilla</taxon>
    </lineage>
</organism>
<evidence type="ECO:0000256" key="4">
    <source>
        <dbReference type="SAM" id="MobiDB-lite"/>
    </source>
</evidence>
<accession>A0AAD4P777</accession>
<dbReference type="InterPro" id="IPR027356">
    <property type="entry name" value="NPH3_dom"/>
</dbReference>
<gene>
    <name evidence="6" type="ORF">C2S53_011491</name>
</gene>
<dbReference type="EMBL" id="SDAM02000108">
    <property type="protein sequence ID" value="KAH6829448.1"/>
    <property type="molecule type" value="Genomic_DNA"/>
</dbReference>
<dbReference type="PANTHER" id="PTHR32370">
    <property type="entry name" value="OS12G0117600 PROTEIN"/>
    <property type="match status" value="1"/>
</dbReference>
<evidence type="ECO:0000313" key="6">
    <source>
        <dbReference type="EMBL" id="KAH6829448.1"/>
    </source>
</evidence>
<dbReference type="AlphaFoldDB" id="A0AAD4P777"/>
<feature type="region of interest" description="Disordered" evidence="4">
    <location>
        <begin position="545"/>
        <end position="564"/>
    </location>
</feature>
<evidence type="ECO:0000256" key="2">
    <source>
        <dbReference type="ARBA" id="ARBA00022786"/>
    </source>
</evidence>
<evidence type="ECO:0000313" key="7">
    <source>
        <dbReference type="Proteomes" id="UP001190926"/>
    </source>
</evidence>
<name>A0AAD4P777_PERFH</name>